<feature type="region of interest" description="Disordered" evidence="1">
    <location>
        <begin position="32"/>
        <end position="68"/>
    </location>
</feature>
<dbReference type="RefSeq" id="WP_133398861.1">
    <property type="nucleotide sequence ID" value="NZ_SMZX01000001.1"/>
</dbReference>
<feature type="signal peptide" evidence="2">
    <location>
        <begin position="1"/>
        <end position="23"/>
    </location>
</feature>
<evidence type="ECO:0000313" key="4">
    <source>
        <dbReference type="Proteomes" id="UP000295633"/>
    </source>
</evidence>
<sequence length="184" mass="18820">MRRTLLALTALALSLGLSGCVSTTGVDDAVPSPAPSVSIVEPPSSPPPSPAPSPSVEESADPSYRVPDESPLEATRLVFDGDAVGVEPRTALNVAASAVREQEYTLDFDCIPRDATITLSLSPAAGEDDPPVTIKGPITVTQGCGAPGRVTGITVSRMVGIQITAITDGVDQAWAVLRATDATD</sequence>
<dbReference type="Proteomes" id="UP000295633">
    <property type="component" value="Unassembled WGS sequence"/>
</dbReference>
<comment type="caution">
    <text evidence="3">The sequence shown here is derived from an EMBL/GenBank/DDBJ whole genome shotgun (WGS) entry which is preliminary data.</text>
</comment>
<organism evidence="3 4">
    <name type="scientific">Microbacterium oleivorans</name>
    <dbReference type="NCBI Taxonomy" id="273677"/>
    <lineage>
        <taxon>Bacteria</taxon>
        <taxon>Bacillati</taxon>
        <taxon>Actinomycetota</taxon>
        <taxon>Actinomycetes</taxon>
        <taxon>Micrococcales</taxon>
        <taxon>Microbacteriaceae</taxon>
        <taxon>Microbacterium</taxon>
    </lineage>
</organism>
<gene>
    <name evidence="3" type="ORF">E2R54_04595</name>
</gene>
<feature type="compositionally biased region" description="Low complexity" evidence="1">
    <location>
        <begin position="54"/>
        <end position="63"/>
    </location>
</feature>
<dbReference type="AlphaFoldDB" id="A0A4R5YM48"/>
<dbReference type="PROSITE" id="PS51257">
    <property type="entry name" value="PROKAR_LIPOPROTEIN"/>
    <property type="match status" value="1"/>
</dbReference>
<name>A0A4R5YM48_9MICO</name>
<dbReference type="EMBL" id="SMZX01000001">
    <property type="protein sequence ID" value="TDL45731.1"/>
    <property type="molecule type" value="Genomic_DNA"/>
</dbReference>
<feature type="compositionally biased region" description="Pro residues" evidence="1">
    <location>
        <begin position="43"/>
        <end position="53"/>
    </location>
</feature>
<evidence type="ECO:0000256" key="2">
    <source>
        <dbReference type="SAM" id="SignalP"/>
    </source>
</evidence>
<evidence type="ECO:0000256" key="1">
    <source>
        <dbReference type="SAM" id="MobiDB-lite"/>
    </source>
</evidence>
<keyword evidence="2" id="KW-0732">Signal</keyword>
<reference evidence="3 4" key="1">
    <citation type="submission" date="2019-03" db="EMBL/GenBank/DDBJ databases">
        <title>Genome Sequencing and Assembly of Various Microbes Isolated from Partially Reclaimed Soil and Acid Mine Drainage (AMD) Site.</title>
        <authorList>
            <person name="Steinbock B."/>
            <person name="Bechtold R."/>
            <person name="Sevigny J.L."/>
            <person name="Thomas D."/>
            <person name="Cuthill L.R."/>
            <person name="Aveiro Johannsen E.J."/>
            <person name="Thomas K."/>
            <person name="Ghosh A."/>
        </authorList>
    </citation>
    <scope>NUCLEOTIDE SEQUENCE [LARGE SCALE GENOMIC DNA]</scope>
    <source>
        <strain evidence="3 4">F-B2</strain>
    </source>
</reference>
<protein>
    <recommendedName>
        <fullName evidence="5">Lipoprotein</fullName>
    </recommendedName>
</protein>
<feature type="compositionally biased region" description="Low complexity" evidence="1">
    <location>
        <begin position="32"/>
        <end position="42"/>
    </location>
</feature>
<proteinExistence type="predicted"/>
<feature type="chain" id="PRO_5039269209" description="Lipoprotein" evidence="2">
    <location>
        <begin position="24"/>
        <end position="184"/>
    </location>
</feature>
<evidence type="ECO:0000313" key="3">
    <source>
        <dbReference type="EMBL" id="TDL45731.1"/>
    </source>
</evidence>
<accession>A0A4R5YM48</accession>
<evidence type="ECO:0008006" key="5">
    <source>
        <dbReference type="Google" id="ProtNLM"/>
    </source>
</evidence>